<dbReference type="OMA" id="THILIEC"/>
<dbReference type="InterPro" id="IPR000396">
    <property type="entry name" value="Pdiesterase2"/>
</dbReference>
<dbReference type="AlphaFoldDB" id="A0A5M3N1V5"/>
<evidence type="ECO:0000313" key="3">
    <source>
        <dbReference type="Proteomes" id="UP000053558"/>
    </source>
</evidence>
<dbReference type="GO" id="GO:1902660">
    <property type="term" value="P:negative regulation of glucose mediated signaling pathway"/>
    <property type="evidence" value="ECO:0007669"/>
    <property type="project" value="TreeGrafter"/>
</dbReference>
<dbReference type="PRINTS" id="PR00388">
    <property type="entry name" value="PDIESTERASE2"/>
</dbReference>
<evidence type="ECO:0000256" key="1">
    <source>
        <dbReference type="SAM" id="MobiDB-lite"/>
    </source>
</evidence>
<reference evidence="3" key="1">
    <citation type="journal article" date="2012" name="Science">
        <title>The Paleozoic origin of enzymatic lignin decomposition reconstructed from 31 fungal genomes.</title>
        <authorList>
            <person name="Floudas D."/>
            <person name="Binder M."/>
            <person name="Riley R."/>
            <person name="Barry K."/>
            <person name="Blanchette R.A."/>
            <person name="Henrissat B."/>
            <person name="Martinez A.T."/>
            <person name="Otillar R."/>
            <person name="Spatafora J.W."/>
            <person name="Yadav J.S."/>
            <person name="Aerts A."/>
            <person name="Benoit I."/>
            <person name="Boyd A."/>
            <person name="Carlson A."/>
            <person name="Copeland A."/>
            <person name="Coutinho P.M."/>
            <person name="de Vries R.P."/>
            <person name="Ferreira P."/>
            <person name="Findley K."/>
            <person name="Foster B."/>
            <person name="Gaskell J."/>
            <person name="Glotzer D."/>
            <person name="Gorecki P."/>
            <person name="Heitman J."/>
            <person name="Hesse C."/>
            <person name="Hori C."/>
            <person name="Igarashi K."/>
            <person name="Jurgens J.A."/>
            <person name="Kallen N."/>
            <person name="Kersten P."/>
            <person name="Kohler A."/>
            <person name="Kuees U."/>
            <person name="Kumar T.K.A."/>
            <person name="Kuo A."/>
            <person name="LaButti K."/>
            <person name="Larrondo L.F."/>
            <person name="Lindquist E."/>
            <person name="Ling A."/>
            <person name="Lombard V."/>
            <person name="Lucas S."/>
            <person name="Lundell T."/>
            <person name="Martin R."/>
            <person name="McLaughlin D.J."/>
            <person name="Morgenstern I."/>
            <person name="Morin E."/>
            <person name="Murat C."/>
            <person name="Nagy L.G."/>
            <person name="Nolan M."/>
            <person name="Ohm R.A."/>
            <person name="Patyshakuliyeva A."/>
            <person name="Rokas A."/>
            <person name="Ruiz-Duenas F.J."/>
            <person name="Sabat G."/>
            <person name="Salamov A."/>
            <person name="Samejima M."/>
            <person name="Schmutz J."/>
            <person name="Slot J.C."/>
            <person name="St John F."/>
            <person name="Stenlid J."/>
            <person name="Sun H."/>
            <person name="Sun S."/>
            <person name="Syed K."/>
            <person name="Tsang A."/>
            <person name="Wiebenga A."/>
            <person name="Young D."/>
            <person name="Pisabarro A."/>
            <person name="Eastwood D.C."/>
            <person name="Martin F."/>
            <person name="Cullen D."/>
            <person name="Grigoriev I.V."/>
            <person name="Hibbett D.S."/>
        </authorList>
    </citation>
    <scope>NUCLEOTIDE SEQUENCE [LARGE SCALE GENOMIC DNA]</scope>
    <source>
        <strain evidence="3">RWD-64-598 SS2</strain>
    </source>
</reference>
<keyword evidence="3" id="KW-1185">Reference proteome</keyword>
<dbReference type="Pfam" id="PF02112">
    <property type="entry name" value="PDEase_II"/>
    <property type="match status" value="1"/>
</dbReference>
<dbReference type="Proteomes" id="UP000053558">
    <property type="component" value="Unassembled WGS sequence"/>
</dbReference>
<feature type="region of interest" description="Disordered" evidence="1">
    <location>
        <begin position="272"/>
        <end position="295"/>
    </location>
</feature>
<dbReference type="SUPFAM" id="SSF56281">
    <property type="entry name" value="Metallo-hydrolase/oxidoreductase"/>
    <property type="match status" value="1"/>
</dbReference>
<evidence type="ECO:0000313" key="2">
    <source>
        <dbReference type="EMBL" id="EIW85358.1"/>
    </source>
</evidence>
<dbReference type="EMBL" id="JH711574">
    <property type="protein sequence ID" value="EIW85358.1"/>
    <property type="molecule type" value="Genomic_DNA"/>
</dbReference>
<dbReference type="Gene3D" id="3.60.15.10">
    <property type="entry name" value="Ribonuclease Z/Hydroxyacylglutathione hydrolase-like"/>
    <property type="match status" value="1"/>
</dbReference>
<sequence length="383" mass="41941">MPAFDIIVVGSGGGLDETNLSGYLLKPGDAEWTDGIIALEAGSGHGALRSILKASPGIFGEQPQTDPPGPCMTNPFQIYSLVRCFLITHAHIDHIASLVVSAGTIGGGSKRIYASPQTLKDLETVFADRVWPNLATWDESNPLFRLVYHSIHADRKYKVIFPNVSVRNMPVSHGKNESGPYESTAFFIRHEPSEHEFIFFGDVEPDSVASKPRNIDIWRAAAPKIPHNLSAIFIECSYPKGRPSDVLYGHFSPEHLVNELVALATEVVIARRTPKGSGRSRPRKKQKNNDPVPADELRGVLDGLRVYIMHCKEHFNTDVPIAHYIRDQVRELLEPHGLGVELLSADQGSKIGKPSSTALPRPSSSAVFPIFPSSSMHSGSFLS</sequence>
<dbReference type="KEGG" id="cput:CONPUDRAFT_70181"/>
<comment type="caution">
    <text evidence="2">The sequence shown here is derived from an EMBL/GenBank/DDBJ whole genome shotgun (WGS) entry which is preliminary data.</text>
</comment>
<name>A0A5M3N1V5_CONPW</name>
<dbReference type="GO" id="GO:0006198">
    <property type="term" value="P:cAMP catabolic process"/>
    <property type="evidence" value="ECO:0007669"/>
    <property type="project" value="InterPro"/>
</dbReference>
<dbReference type="OrthoDB" id="258495at2759"/>
<feature type="compositionally biased region" description="Basic residues" evidence="1">
    <location>
        <begin position="272"/>
        <end position="286"/>
    </location>
</feature>
<organism evidence="2 3">
    <name type="scientific">Coniophora puteana (strain RWD-64-598)</name>
    <name type="common">Brown rot fungus</name>
    <dbReference type="NCBI Taxonomy" id="741705"/>
    <lineage>
        <taxon>Eukaryota</taxon>
        <taxon>Fungi</taxon>
        <taxon>Dikarya</taxon>
        <taxon>Basidiomycota</taxon>
        <taxon>Agaricomycotina</taxon>
        <taxon>Agaricomycetes</taxon>
        <taxon>Agaricomycetidae</taxon>
        <taxon>Boletales</taxon>
        <taxon>Coniophorineae</taxon>
        <taxon>Coniophoraceae</taxon>
        <taxon>Coniophora</taxon>
    </lineage>
</organism>
<accession>A0A5M3N1V5</accession>
<dbReference type="RefSeq" id="XP_007764182.1">
    <property type="nucleotide sequence ID" value="XM_007765992.1"/>
</dbReference>
<dbReference type="InterPro" id="IPR036866">
    <property type="entry name" value="RibonucZ/Hydroxyglut_hydro"/>
</dbReference>
<dbReference type="PANTHER" id="PTHR28283">
    <property type="entry name" value="3',5'-CYCLIC-NUCLEOTIDE PHOSPHODIESTERASE 1"/>
    <property type="match status" value="1"/>
</dbReference>
<dbReference type="GO" id="GO:0047555">
    <property type="term" value="F:3',5'-cyclic-GMP phosphodiesterase activity"/>
    <property type="evidence" value="ECO:0007669"/>
    <property type="project" value="TreeGrafter"/>
</dbReference>
<dbReference type="CDD" id="cd07735">
    <property type="entry name" value="class_II_PDE_MBL-fold"/>
    <property type="match status" value="1"/>
</dbReference>
<protein>
    <submittedName>
        <fullName evidence="2">Cyclic-AMP phosphodiesterase</fullName>
    </submittedName>
</protein>
<dbReference type="GO" id="GO:0004115">
    <property type="term" value="F:3',5'-cyclic-AMP phosphodiesterase activity"/>
    <property type="evidence" value="ECO:0007669"/>
    <property type="project" value="InterPro"/>
</dbReference>
<proteinExistence type="predicted"/>
<gene>
    <name evidence="2" type="ORF">CONPUDRAFT_70181</name>
</gene>
<dbReference type="PANTHER" id="PTHR28283:SF1">
    <property type="entry name" value="3',5'-CYCLIC-NUCLEOTIDE PHOSPHODIESTERASE 1"/>
    <property type="match status" value="1"/>
</dbReference>
<dbReference type="GeneID" id="19208789"/>